<accession>A0A0F9EAC6</accession>
<feature type="region of interest" description="Disordered" evidence="1">
    <location>
        <begin position="1"/>
        <end position="21"/>
    </location>
</feature>
<comment type="caution">
    <text evidence="2">The sequence shown here is derived from an EMBL/GenBank/DDBJ whole genome shotgun (WGS) entry which is preliminary data.</text>
</comment>
<reference evidence="2" key="1">
    <citation type="journal article" date="2015" name="Nature">
        <title>Complex archaea that bridge the gap between prokaryotes and eukaryotes.</title>
        <authorList>
            <person name="Spang A."/>
            <person name="Saw J.H."/>
            <person name="Jorgensen S.L."/>
            <person name="Zaremba-Niedzwiedzka K."/>
            <person name="Martijn J."/>
            <person name="Lind A.E."/>
            <person name="van Eijk R."/>
            <person name="Schleper C."/>
            <person name="Guy L."/>
            <person name="Ettema T.J."/>
        </authorList>
    </citation>
    <scope>NUCLEOTIDE SEQUENCE</scope>
</reference>
<name>A0A0F9EAC6_9ZZZZ</name>
<evidence type="ECO:0000256" key="1">
    <source>
        <dbReference type="SAM" id="MobiDB-lite"/>
    </source>
</evidence>
<dbReference type="EMBL" id="LAZR01035705">
    <property type="protein sequence ID" value="KKL26796.1"/>
    <property type="molecule type" value="Genomic_DNA"/>
</dbReference>
<gene>
    <name evidence="2" type="ORF">LCGC14_2391670</name>
</gene>
<protein>
    <submittedName>
        <fullName evidence="2">Uncharacterized protein</fullName>
    </submittedName>
</protein>
<organism evidence="2">
    <name type="scientific">marine sediment metagenome</name>
    <dbReference type="NCBI Taxonomy" id="412755"/>
    <lineage>
        <taxon>unclassified sequences</taxon>
        <taxon>metagenomes</taxon>
        <taxon>ecological metagenomes</taxon>
    </lineage>
</organism>
<evidence type="ECO:0000313" key="2">
    <source>
        <dbReference type="EMBL" id="KKL26796.1"/>
    </source>
</evidence>
<sequence length="171" mass="17738">MSVLGSANGTGAEGPPLSSQALDGRANFRLLDVVEDVDGSEGGGQDKADLAAAGFLVVLHGLPDGVGVQVGPGGGQPEPRQEGFDALGIGGGQQPARDGEPAFGLQAPEEGKFSAGDTVRIFRLDDELTLPELIGVVGQIEEVDPLPNGEFNYYVNGHYMHEGELENVEKE</sequence>
<dbReference type="AlphaFoldDB" id="A0A0F9EAC6"/>
<feature type="region of interest" description="Disordered" evidence="1">
    <location>
        <begin position="71"/>
        <end position="99"/>
    </location>
</feature>
<proteinExistence type="predicted"/>